<evidence type="ECO:0000313" key="3">
    <source>
        <dbReference type="EMBL" id="MBL3689917.1"/>
    </source>
</evidence>
<protein>
    <submittedName>
        <fullName evidence="3">Amidohydrolase</fullName>
    </submittedName>
</protein>
<accession>A0ABS1SP10</accession>
<feature type="region of interest" description="Disordered" evidence="1">
    <location>
        <begin position="1"/>
        <end position="24"/>
    </location>
</feature>
<dbReference type="NCBIfam" id="TIGR01891">
    <property type="entry name" value="amidohydrolases"/>
    <property type="match status" value="1"/>
</dbReference>
<dbReference type="SUPFAM" id="SSF53187">
    <property type="entry name" value="Zn-dependent exopeptidases"/>
    <property type="match status" value="1"/>
</dbReference>
<feature type="compositionally biased region" description="Basic residues" evidence="1">
    <location>
        <begin position="11"/>
        <end position="24"/>
    </location>
</feature>
<keyword evidence="4" id="KW-1185">Reference proteome</keyword>
<feature type="domain" description="Peptidase M20 dimerisation" evidence="2">
    <location>
        <begin position="212"/>
        <end position="301"/>
    </location>
</feature>
<dbReference type="InterPro" id="IPR017439">
    <property type="entry name" value="Amidohydrolase"/>
</dbReference>
<dbReference type="SUPFAM" id="SSF55031">
    <property type="entry name" value="Bacterial exopeptidase dimerisation domain"/>
    <property type="match status" value="1"/>
</dbReference>
<sequence length="406" mass="42160">MGEVHLEAHRGVARRRGSRARRGRHLGSAGVTFAHPASGTGDELPRIIRIREHLAAHPEPSWQEHGTAAYLAELFEAAGLTPQHFADFPGFTVDVGPGEPVVGLRGDLDALAHETAAGTVLAHSCGHDANLAIVAETVLRLHELGGALSHGVRAIFQPAEEQGNGAASVAALGVADQLDTLFGVHLRPGSELPAPRFAPSISHGSCCFVRGRIAGADHHGARPHQGVNAIEVATEFASMIAGLRVDPQVASSAKFTELRAGSGNLNVIPGSASFGIDLRAQSNSVMGALREGVARIARALEVRYGVEISLAEEDYVPAAIVGDAAEAQLAAAIREVAGEAALAPRAVTSGSDDFHCYTLHRPALQAAMLGVGADVTPGLHDPAMRYDVSRLSPAADVLVAACRAAR</sequence>
<evidence type="ECO:0000256" key="1">
    <source>
        <dbReference type="SAM" id="MobiDB-lite"/>
    </source>
</evidence>
<dbReference type="InterPro" id="IPR002933">
    <property type="entry name" value="Peptidase_M20"/>
</dbReference>
<dbReference type="Gene3D" id="3.40.630.10">
    <property type="entry name" value="Zn peptidases"/>
    <property type="match status" value="1"/>
</dbReference>
<feature type="compositionally biased region" description="Basic and acidic residues" evidence="1">
    <location>
        <begin position="1"/>
        <end position="10"/>
    </location>
</feature>
<proteinExistence type="predicted"/>
<dbReference type="PANTHER" id="PTHR11014:SF122">
    <property type="entry name" value="AMIDOHYDROLASE AMHX"/>
    <property type="match status" value="1"/>
</dbReference>
<dbReference type="Pfam" id="PF07687">
    <property type="entry name" value="M20_dimer"/>
    <property type="match status" value="1"/>
</dbReference>
<evidence type="ECO:0000259" key="2">
    <source>
        <dbReference type="Pfam" id="PF07687"/>
    </source>
</evidence>
<gene>
    <name evidence="3" type="ORF">D3226_08065</name>
</gene>
<dbReference type="Gene3D" id="3.30.70.360">
    <property type="match status" value="1"/>
</dbReference>
<comment type="caution">
    <text evidence="3">The sequence shown here is derived from an EMBL/GenBank/DDBJ whole genome shotgun (WGS) entry which is preliminary data.</text>
</comment>
<dbReference type="Pfam" id="PF01546">
    <property type="entry name" value="Peptidase_M20"/>
    <property type="match status" value="1"/>
</dbReference>
<dbReference type="PANTHER" id="PTHR11014">
    <property type="entry name" value="PEPTIDASE M20 FAMILY MEMBER"/>
    <property type="match status" value="1"/>
</dbReference>
<reference evidence="3 4" key="1">
    <citation type="submission" date="2018-09" db="EMBL/GenBank/DDBJ databases">
        <title>Comparative genomics of Leucobacter spp.</title>
        <authorList>
            <person name="Reis A.C."/>
            <person name="Kolvenbach B.A."/>
            <person name="Corvini P.F.X."/>
            <person name="Nunes O.C."/>
        </authorList>
    </citation>
    <scope>NUCLEOTIDE SEQUENCE [LARGE SCALE GENOMIC DNA]</scope>
    <source>
        <strain evidence="3 4">L-1</strain>
    </source>
</reference>
<dbReference type="InterPro" id="IPR011650">
    <property type="entry name" value="Peptidase_M20_dimer"/>
</dbReference>
<dbReference type="EMBL" id="QYAD01000002">
    <property type="protein sequence ID" value="MBL3689917.1"/>
    <property type="molecule type" value="Genomic_DNA"/>
</dbReference>
<dbReference type="InterPro" id="IPR036264">
    <property type="entry name" value="Bact_exopeptidase_dim_dom"/>
</dbReference>
<evidence type="ECO:0000313" key="4">
    <source>
        <dbReference type="Proteomes" id="UP001646141"/>
    </source>
</evidence>
<name>A0ABS1SP10_9MICO</name>
<organism evidence="3 4">
    <name type="scientific">Leucobacter chromiireducens subsp. chromiireducens</name>
    <dbReference type="NCBI Taxonomy" id="660067"/>
    <lineage>
        <taxon>Bacteria</taxon>
        <taxon>Bacillati</taxon>
        <taxon>Actinomycetota</taxon>
        <taxon>Actinomycetes</taxon>
        <taxon>Micrococcales</taxon>
        <taxon>Microbacteriaceae</taxon>
        <taxon>Leucobacter</taxon>
    </lineage>
</organism>
<dbReference type="Proteomes" id="UP001646141">
    <property type="component" value="Unassembled WGS sequence"/>
</dbReference>